<keyword evidence="2" id="KW-1185">Reference proteome</keyword>
<comment type="caution">
    <text evidence="1">The sequence shown here is derived from an EMBL/GenBank/DDBJ whole genome shotgun (WGS) entry which is preliminary data.</text>
</comment>
<evidence type="ECO:0000313" key="2">
    <source>
        <dbReference type="Proteomes" id="UP000823775"/>
    </source>
</evidence>
<gene>
    <name evidence="1" type="ORF">HAX54_050538</name>
</gene>
<sequence>MGMLEERGMGMLEEGNREVEVCVGGGGDGDAGGHREWGGDGMLGGVRDGDVEGGAYKNDTQLYIHLDRTWGQTCGRFLYCLIHHQSSENTGWSAIPGGVASASLSTTITNKTTRMWLAAPQIKAVLPENLFCHSHYRENDSFTIEVEGEADRWNHPILPSFGLNWRSGEYHIG</sequence>
<dbReference type="Proteomes" id="UP000823775">
    <property type="component" value="Unassembled WGS sequence"/>
</dbReference>
<dbReference type="EMBL" id="JACEIK010008853">
    <property type="protein sequence ID" value="MCE3051702.1"/>
    <property type="molecule type" value="Genomic_DNA"/>
</dbReference>
<name>A0ABS8WNQ2_DATST</name>
<protein>
    <submittedName>
        <fullName evidence="1">Uncharacterized protein</fullName>
    </submittedName>
</protein>
<proteinExistence type="predicted"/>
<organism evidence="1 2">
    <name type="scientific">Datura stramonium</name>
    <name type="common">Jimsonweed</name>
    <name type="synonym">Common thornapple</name>
    <dbReference type="NCBI Taxonomy" id="4076"/>
    <lineage>
        <taxon>Eukaryota</taxon>
        <taxon>Viridiplantae</taxon>
        <taxon>Streptophyta</taxon>
        <taxon>Embryophyta</taxon>
        <taxon>Tracheophyta</taxon>
        <taxon>Spermatophyta</taxon>
        <taxon>Magnoliopsida</taxon>
        <taxon>eudicotyledons</taxon>
        <taxon>Gunneridae</taxon>
        <taxon>Pentapetalae</taxon>
        <taxon>asterids</taxon>
        <taxon>lamiids</taxon>
        <taxon>Solanales</taxon>
        <taxon>Solanaceae</taxon>
        <taxon>Solanoideae</taxon>
        <taxon>Datureae</taxon>
        <taxon>Datura</taxon>
    </lineage>
</organism>
<evidence type="ECO:0000313" key="1">
    <source>
        <dbReference type="EMBL" id="MCE3051702.1"/>
    </source>
</evidence>
<accession>A0ABS8WNQ2</accession>
<reference evidence="1 2" key="1">
    <citation type="journal article" date="2021" name="BMC Genomics">
        <title>Datura genome reveals duplications of psychoactive alkaloid biosynthetic genes and high mutation rate following tissue culture.</title>
        <authorList>
            <person name="Rajewski A."/>
            <person name="Carter-House D."/>
            <person name="Stajich J."/>
            <person name="Litt A."/>
        </authorList>
    </citation>
    <scope>NUCLEOTIDE SEQUENCE [LARGE SCALE GENOMIC DNA]</scope>
    <source>
        <strain evidence="1">AR-01</strain>
    </source>
</reference>